<organism evidence="11 12">
    <name type="scientific">Enterococcus alcedinis</name>
    <dbReference type="NCBI Taxonomy" id="1274384"/>
    <lineage>
        <taxon>Bacteria</taxon>
        <taxon>Bacillati</taxon>
        <taxon>Bacillota</taxon>
        <taxon>Bacilli</taxon>
        <taxon>Lactobacillales</taxon>
        <taxon>Enterococcaceae</taxon>
        <taxon>Enterococcus</taxon>
    </lineage>
</organism>
<feature type="binding site" evidence="8">
    <location>
        <begin position="478"/>
        <end position="482"/>
    </location>
    <ligand>
        <name>substrate</name>
    </ligand>
</feature>
<feature type="domain" description="Glycosyl hydrolase family 36 N-terminal" evidence="10">
    <location>
        <begin position="30"/>
        <end position="287"/>
    </location>
</feature>
<dbReference type="AlphaFoldDB" id="A0A917JJ47"/>
<feature type="binding site" evidence="8">
    <location>
        <position position="201"/>
    </location>
    <ligand>
        <name>substrate</name>
    </ligand>
</feature>
<name>A0A917JJ47_9ENTE</name>
<dbReference type="PRINTS" id="PR00743">
    <property type="entry name" value="GLHYDRLASE36"/>
</dbReference>
<keyword evidence="4 6" id="KW-0378">Hydrolase</keyword>
<evidence type="ECO:0000256" key="3">
    <source>
        <dbReference type="ARBA" id="ARBA00012755"/>
    </source>
</evidence>
<dbReference type="InterPro" id="IPR031705">
    <property type="entry name" value="Glyco_hydro_36_C"/>
</dbReference>
<reference evidence="11" key="1">
    <citation type="journal article" date="2014" name="Int. J. Syst. Evol. Microbiol.">
        <title>Complete genome sequence of Corynebacterium casei LMG S-19264T (=DSM 44701T), isolated from a smear-ripened cheese.</title>
        <authorList>
            <consortium name="US DOE Joint Genome Institute (JGI-PGF)"/>
            <person name="Walter F."/>
            <person name="Albersmeier A."/>
            <person name="Kalinowski J."/>
            <person name="Ruckert C."/>
        </authorList>
    </citation>
    <scope>NUCLEOTIDE SEQUENCE</scope>
    <source>
        <strain evidence="11">CCM 8433</strain>
    </source>
</reference>
<dbReference type="InterPro" id="IPR050985">
    <property type="entry name" value="Alpha-glycosidase_related"/>
</dbReference>
<evidence type="ECO:0000256" key="5">
    <source>
        <dbReference type="ARBA" id="ARBA00023295"/>
    </source>
</evidence>
<dbReference type="InterPro" id="IPR013780">
    <property type="entry name" value="Glyco_hydro_b"/>
</dbReference>
<dbReference type="InterPro" id="IPR000111">
    <property type="entry name" value="Glyco_hydro_27/36_CS"/>
</dbReference>
<dbReference type="Pfam" id="PF16875">
    <property type="entry name" value="Glyco_hydro_36N"/>
    <property type="match status" value="1"/>
</dbReference>
<dbReference type="InterPro" id="IPR002252">
    <property type="entry name" value="Glyco_hydro_36"/>
</dbReference>
<keyword evidence="5 6" id="KW-0326">Glycosidase</keyword>
<dbReference type="InterPro" id="IPR013785">
    <property type="entry name" value="Aldolase_TIM"/>
</dbReference>
<protein>
    <recommendedName>
        <fullName evidence="3 6">Alpha-galactosidase</fullName>
        <ecNumber evidence="3 6">3.2.1.22</ecNumber>
    </recommendedName>
</protein>
<dbReference type="EC" id="3.2.1.22" evidence="3 6"/>
<evidence type="ECO:0000256" key="4">
    <source>
        <dbReference type="ARBA" id="ARBA00022801"/>
    </source>
</evidence>
<dbReference type="Gene3D" id="3.20.20.70">
    <property type="entry name" value="Aldolase class I"/>
    <property type="match status" value="1"/>
</dbReference>
<dbReference type="Pfam" id="PF02065">
    <property type="entry name" value="Melibiase"/>
    <property type="match status" value="1"/>
</dbReference>
<dbReference type="GO" id="GO:0016052">
    <property type="term" value="P:carbohydrate catabolic process"/>
    <property type="evidence" value="ECO:0007669"/>
    <property type="project" value="InterPro"/>
</dbReference>
<comment type="catalytic activity">
    <reaction evidence="1 6">
        <text>Hydrolysis of terminal, non-reducing alpha-D-galactose residues in alpha-D-galactosides, including galactose oligosaccharides, galactomannans and galactolipids.</text>
        <dbReference type="EC" id="3.2.1.22"/>
    </reaction>
</comment>
<feature type="binding site" evidence="8">
    <location>
        <position position="445"/>
    </location>
    <ligand>
        <name>substrate</name>
    </ligand>
</feature>
<evidence type="ECO:0000259" key="10">
    <source>
        <dbReference type="Pfam" id="PF16875"/>
    </source>
</evidence>
<feature type="binding site" evidence="8">
    <location>
        <position position="550"/>
    </location>
    <ligand>
        <name>substrate</name>
    </ligand>
</feature>
<feature type="binding site" evidence="8">
    <location>
        <position position="528"/>
    </location>
    <ligand>
        <name>substrate</name>
    </ligand>
</feature>
<reference evidence="11" key="2">
    <citation type="submission" date="2020-09" db="EMBL/GenBank/DDBJ databases">
        <authorList>
            <person name="Sun Q."/>
            <person name="Sedlacek I."/>
        </authorList>
    </citation>
    <scope>NUCLEOTIDE SEQUENCE</scope>
    <source>
        <strain evidence="11">CCM 8433</strain>
    </source>
</reference>
<proteinExistence type="inferred from homology"/>
<dbReference type="RefSeq" id="WP_188368146.1">
    <property type="nucleotide sequence ID" value="NZ_BMDT01000010.1"/>
</dbReference>
<gene>
    <name evidence="11" type="ORF">GCM10011482_19680</name>
</gene>
<sequence>MAIIYNEERQQFHLFNDEISYIMELINEEYLAQVYYGRNVQTFNQRNPYPYVSRSSFSPSPADWPDRHFTLDAIMQEAPGYDTSDYRQSIIEVTYPDGTQATNFKYESHVIFQGKKPLEGLPATYIVEEDEAQTLEITMLDAHRQFKAILSYTIYTDRAVIAKSIRYVNASPETIVLNKAASACLDLPDYDYELIQMTGSWAREKHLKRDPLTMGIHTFDSKRGASGSAQQPFISLVRPQTTEATGEVYGFHFVYSGNFAIEVEVDNYEQTRVLVGINAHHFSWQLEPNQAFQTPEVIYVYSNQGLNGLSQTYHHLYRERLARGEHQYAERPILINNWETTYFDFNEEKILDLVDGAKELGVELFVLDDGWFGKRNSDKTSLGDWFVNREKLPGGLEQLAKKVKARGLKFGLWFEPEMVSEASELYQAHPNWALQVKDYPLSKGRDQLILDFSRQEVREAIFNQMTAILDVVPIDYIKWDMNRTMTEVGSIGRDAKQQLETSHRYMLGLYDFLERLTTRYPHILFENCSSGGGRFDPGMVHYMPQSWASDNTDAVERLKIQYGNSLVFPTSMICAQLSEVANHQVGRITNVEMRANVAMSGNFGIMLNLARESQADLAVVKASIEWYKTHRRLIQYGDFYRLISPFESNETAWLFIDQAKEEGVLFYFQILSQASQPLKKVKFQGLDPDSLYEIRGQILSGDELMAYGLYLNHEFYGDFQSKRIPFKKINQ</sequence>
<dbReference type="CDD" id="cd14791">
    <property type="entry name" value="GH36"/>
    <property type="match status" value="1"/>
</dbReference>
<evidence type="ECO:0000256" key="1">
    <source>
        <dbReference type="ARBA" id="ARBA00001255"/>
    </source>
</evidence>
<evidence type="ECO:0000256" key="7">
    <source>
        <dbReference type="PIRSR" id="PIRSR005536-1"/>
    </source>
</evidence>
<comment type="caution">
    <text evidence="11">The sequence shown here is derived from an EMBL/GenBank/DDBJ whole genome shotgun (WGS) entry which is preliminary data.</text>
</comment>
<evidence type="ECO:0000256" key="8">
    <source>
        <dbReference type="PIRSR" id="PIRSR005536-2"/>
    </source>
</evidence>
<comment type="similarity">
    <text evidence="2">Belongs to the glycosyl hydrolase 36 family.</text>
</comment>
<dbReference type="InterPro" id="IPR031704">
    <property type="entry name" value="Glyco_hydro_36_N"/>
</dbReference>
<evidence type="ECO:0000256" key="2">
    <source>
        <dbReference type="ARBA" id="ARBA00006202"/>
    </source>
</evidence>
<dbReference type="PANTHER" id="PTHR43053:SF3">
    <property type="entry name" value="ALPHA-GALACTOSIDASE C-RELATED"/>
    <property type="match status" value="1"/>
</dbReference>
<dbReference type="FunFam" id="3.20.20.70:FF:000118">
    <property type="entry name" value="Alpha-galactosidase"/>
    <property type="match status" value="1"/>
</dbReference>
<dbReference type="EMBL" id="BMDT01000010">
    <property type="protein sequence ID" value="GGI66314.1"/>
    <property type="molecule type" value="Genomic_DNA"/>
</dbReference>
<evidence type="ECO:0000313" key="12">
    <source>
        <dbReference type="Proteomes" id="UP000622610"/>
    </source>
</evidence>
<dbReference type="InterPro" id="IPR017853">
    <property type="entry name" value="GH"/>
</dbReference>
<dbReference type="Pfam" id="PF16874">
    <property type="entry name" value="Glyco_hydro_36C"/>
    <property type="match status" value="1"/>
</dbReference>
<dbReference type="Proteomes" id="UP000622610">
    <property type="component" value="Unassembled WGS sequence"/>
</dbReference>
<evidence type="ECO:0000256" key="6">
    <source>
        <dbReference type="PIRNR" id="PIRNR005536"/>
    </source>
</evidence>
<dbReference type="PANTHER" id="PTHR43053">
    <property type="entry name" value="GLYCOSIDASE FAMILY 31"/>
    <property type="match status" value="1"/>
</dbReference>
<accession>A0A917JJ47</accession>
<feature type="active site" description="Nucleophile" evidence="7">
    <location>
        <position position="480"/>
    </location>
</feature>
<keyword evidence="12" id="KW-1185">Reference proteome</keyword>
<dbReference type="Gene3D" id="2.70.98.60">
    <property type="entry name" value="alpha-galactosidase from lactobacil brevis"/>
    <property type="match status" value="1"/>
</dbReference>
<evidence type="ECO:0000259" key="9">
    <source>
        <dbReference type="Pfam" id="PF16874"/>
    </source>
</evidence>
<feature type="binding site" evidence="8">
    <location>
        <begin position="368"/>
        <end position="369"/>
    </location>
    <ligand>
        <name>substrate</name>
    </ligand>
</feature>
<dbReference type="Gene3D" id="2.60.40.1180">
    <property type="entry name" value="Golgi alpha-mannosidase II"/>
    <property type="match status" value="1"/>
</dbReference>
<dbReference type="PIRSF" id="PIRSF005536">
    <property type="entry name" value="Agal"/>
    <property type="match status" value="1"/>
</dbReference>
<feature type="domain" description="Glycosyl hydrolase family 36 C-terminal" evidence="9">
    <location>
        <begin position="650"/>
        <end position="723"/>
    </location>
</feature>
<dbReference type="PROSITE" id="PS00512">
    <property type="entry name" value="ALPHA_GALACTOSIDASE"/>
    <property type="match status" value="1"/>
</dbReference>
<dbReference type="InterPro" id="IPR038417">
    <property type="entry name" value="Alpga-gal_N_sf"/>
</dbReference>
<evidence type="ECO:0000313" key="11">
    <source>
        <dbReference type="EMBL" id="GGI66314.1"/>
    </source>
</evidence>
<dbReference type="SUPFAM" id="SSF51445">
    <property type="entry name" value="(Trans)glycosidases"/>
    <property type="match status" value="1"/>
</dbReference>
<dbReference type="GO" id="GO:0004557">
    <property type="term" value="F:alpha-galactosidase activity"/>
    <property type="evidence" value="ECO:0007669"/>
    <property type="project" value="UniProtKB-UniRule"/>
</dbReference>
<feature type="active site" description="Proton donor" evidence="7">
    <location>
        <position position="550"/>
    </location>
</feature>